<dbReference type="InterPro" id="IPR013783">
    <property type="entry name" value="Ig-like_fold"/>
</dbReference>
<evidence type="ECO:0000313" key="6">
    <source>
        <dbReference type="RefSeq" id="XP_055362999.1"/>
    </source>
</evidence>
<name>A0A9W2XMZ6_BETSP</name>
<organism evidence="5 7">
    <name type="scientific">Betta splendens</name>
    <name type="common">Siamese fighting fish</name>
    <dbReference type="NCBI Taxonomy" id="158456"/>
    <lineage>
        <taxon>Eukaryota</taxon>
        <taxon>Metazoa</taxon>
        <taxon>Chordata</taxon>
        <taxon>Craniata</taxon>
        <taxon>Vertebrata</taxon>
        <taxon>Euteleostomi</taxon>
        <taxon>Actinopterygii</taxon>
        <taxon>Neopterygii</taxon>
        <taxon>Teleostei</taxon>
        <taxon>Neoteleostei</taxon>
        <taxon>Acanthomorphata</taxon>
        <taxon>Anabantaria</taxon>
        <taxon>Anabantiformes</taxon>
        <taxon>Anabantoidei</taxon>
        <taxon>Osphronemidae</taxon>
        <taxon>Betta</taxon>
    </lineage>
</organism>
<dbReference type="KEGG" id="bspl:114867461"/>
<accession>A0A9W2XMZ6</accession>
<dbReference type="Proteomes" id="UP000515150">
    <property type="component" value="Chromosome 2"/>
</dbReference>
<dbReference type="PANTHER" id="PTHR24100:SF151">
    <property type="entry name" value="ICOS LIGAND"/>
    <property type="match status" value="1"/>
</dbReference>
<dbReference type="GO" id="GO:0005102">
    <property type="term" value="F:signaling receptor binding"/>
    <property type="evidence" value="ECO:0007669"/>
    <property type="project" value="TreeGrafter"/>
</dbReference>
<gene>
    <name evidence="6 7" type="primary">LOC114867461</name>
</gene>
<dbReference type="GeneID" id="114867461"/>
<evidence type="ECO:0000313" key="7">
    <source>
        <dbReference type="RefSeq" id="XP_055363000.1"/>
    </source>
</evidence>
<dbReference type="PANTHER" id="PTHR24100">
    <property type="entry name" value="BUTYROPHILIN"/>
    <property type="match status" value="1"/>
</dbReference>
<keyword evidence="3" id="KW-0393">Immunoglobulin domain</keyword>
<sequence length="273" mass="30625">MVWILLFVLISSDCGFRQAGSETTGRVRNKQNFTGTFGAVLTSNLYQTEEQSNITFRWDSQKKTDLSQANLICGFESNSLKIIHELKTGVELSDSQHQQFSGRVHLDKDALRQGQIRLHVSTVTANDSGKYRCDLAANYDENQKKWEIMAIVRFVLDVSPKTRKQEISGSPASSVTAGTKQDKPQQRDVWIKLIVVTGASILVYLIYMCSEKMDPKILELLHFGQELSSNLDRAAHLFPVENHGLRFGGTDSHPSRFTLSCNRPQCTLEVLAG</sequence>
<keyword evidence="2" id="KW-0472">Membrane</keyword>
<dbReference type="SUPFAM" id="SSF48726">
    <property type="entry name" value="Immunoglobulin"/>
    <property type="match status" value="1"/>
</dbReference>
<dbReference type="GO" id="GO:0009897">
    <property type="term" value="C:external side of plasma membrane"/>
    <property type="evidence" value="ECO:0007669"/>
    <property type="project" value="TreeGrafter"/>
</dbReference>
<feature type="chain" id="PRO_5044702233" evidence="4">
    <location>
        <begin position="20"/>
        <end position="273"/>
    </location>
</feature>
<feature type="signal peptide" evidence="4">
    <location>
        <begin position="1"/>
        <end position="19"/>
    </location>
</feature>
<evidence type="ECO:0000256" key="2">
    <source>
        <dbReference type="ARBA" id="ARBA00023136"/>
    </source>
</evidence>
<keyword evidence="5" id="KW-1185">Reference proteome</keyword>
<comment type="subcellular location">
    <subcellularLocation>
        <location evidence="1">Membrane</location>
    </subcellularLocation>
</comment>
<dbReference type="RefSeq" id="XP_055362999.1">
    <property type="nucleotide sequence ID" value="XM_055507024.1"/>
</dbReference>
<evidence type="ECO:0000313" key="5">
    <source>
        <dbReference type="Proteomes" id="UP000515150"/>
    </source>
</evidence>
<evidence type="ECO:0000256" key="4">
    <source>
        <dbReference type="SAM" id="SignalP"/>
    </source>
</evidence>
<dbReference type="InterPro" id="IPR050504">
    <property type="entry name" value="IgSF_BTN/MOG"/>
</dbReference>
<dbReference type="InterPro" id="IPR036179">
    <property type="entry name" value="Ig-like_dom_sf"/>
</dbReference>
<evidence type="ECO:0000256" key="1">
    <source>
        <dbReference type="ARBA" id="ARBA00004370"/>
    </source>
</evidence>
<protein>
    <submittedName>
        <fullName evidence="6 7">Uncharacterized protein LOC114867461 isoform X1</fullName>
    </submittedName>
</protein>
<dbReference type="AlphaFoldDB" id="A0A9W2XMZ6"/>
<evidence type="ECO:0000256" key="3">
    <source>
        <dbReference type="ARBA" id="ARBA00023319"/>
    </source>
</evidence>
<dbReference type="OrthoDB" id="10012075at2759"/>
<dbReference type="GO" id="GO:0050852">
    <property type="term" value="P:T cell receptor signaling pathway"/>
    <property type="evidence" value="ECO:0007669"/>
    <property type="project" value="TreeGrafter"/>
</dbReference>
<dbReference type="RefSeq" id="XP_055363000.1">
    <property type="nucleotide sequence ID" value="XM_055507025.1"/>
</dbReference>
<proteinExistence type="predicted"/>
<dbReference type="GO" id="GO:0001817">
    <property type="term" value="P:regulation of cytokine production"/>
    <property type="evidence" value="ECO:0007669"/>
    <property type="project" value="TreeGrafter"/>
</dbReference>
<keyword evidence="4" id="KW-0732">Signal</keyword>
<reference evidence="6 7" key="1">
    <citation type="submission" date="2025-04" db="UniProtKB">
        <authorList>
            <consortium name="RefSeq"/>
        </authorList>
    </citation>
    <scope>IDENTIFICATION</scope>
</reference>
<dbReference type="Gene3D" id="2.60.40.10">
    <property type="entry name" value="Immunoglobulins"/>
    <property type="match status" value="1"/>
</dbReference>